<dbReference type="EMBL" id="CAKXAJ010025311">
    <property type="protein sequence ID" value="CAH2237975.1"/>
    <property type="molecule type" value="Genomic_DNA"/>
</dbReference>
<organism evidence="1 2">
    <name type="scientific">Pararge aegeria aegeria</name>
    <dbReference type="NCBI Taxonomy" id="348720"/>
    <lineage>
        <taxon>Eukaryota</taxon>
        <taxon>Metazoa</taxon>
        <taxon>Ecdysozoa</taxon>
        <taxon>Arthropoda</taxon>
        <taxon>Hexapoda</taxon>
        <taxon>Insecta</taxon>
        <taxon>Pterygota</taxon>
        <taxon>Neoptera</taxon>
        <taxon>Endopterygota</taxon>
        <taxon>Lepidoptera</taxon>
        <taxon>Glossata</taxon>
        <taxon>Ditrysia</taxon>
        <taxon>Papilionoidea</taxon>
        <taxon>Nymphalidae</taxon>
        <taxon>Satyrinae</taxon>
        <taxon>Satyrini</taxon>
        <taxon>Parargina</taxon>
        <taxon>Pararge</taxon>
    </lineage>
</organism>
<proteinExistence type="predicted"/>
<protein>
    <submittedName>
        <fullName evidence="1">Jg7829 protein</fullName>
    </submittedName>
</protein>
<reference evidence="1" key="1">
    <citation type="submission" date="2022-03" db="EMBL/GenBank/DDBJ databases">
        <authorList>
            <person name="Lindestad O."/>
        </authorList>
    </citation>
    <scope>NUCLEOTIDE SEQUENCE</scope>
</reference>
<gene>
    <name evidence="1" type="primary">jg7829</name>
    <name evidence="1" type="ORF">PAEG_LOCUS15135</name>
</gene>
<keyword evidence="2" id="KW-1185">Reference proteome</keyword>
<dbReference type="Proteomes" id="UP000838756">
    <property type="component" value="Unassembled WGS sequence"/>
</dbReference>
<accession>A0A8S4RM42</accession>
<evidence type="ECO:0000313" key="2">
    <source>
        <dbReference type="Proteomes" id="UP000838756"/>
    </source>
</evidence>
<name>A0A8S4RM42_9NEOP</name>
<sequence length="121" mass="13991">MSHARLAGYVYSQSEGAYSLASVRVALRGTTGTMRNDAMYHFGMRKWNRFARELRAAWNVWLVRLRPWNSLLCADCLVVAELHLQKRYVQTKFNKLPEDFDSATLSGNRVRAPARTYNFSE</sequence>
<evidence type="ECO:0000313" key="1">
    <source>
        <dbReference type="EMBL" id="CAH2237975.1"/>
    </source>
</evidence>
<comment type="caution">
    <text evidence="1">The sequence shown here is derived from an EMBL/GenBank/DDBJ whole genome shotgun (WGS) entry which is preliminary data.</text>
</comment>
<dbReference type="AlphaFoldDB" id="A0A8S4RM42"/>